<dbReference type="InterPro" id="IPR011893">
    <property type="entry name" value="Selenoprotein_Rdx-typ"/>
</dbReference>
<dbReference type="NCBIfam" id="TIGR02174">
    <property type="entry name" value="CXXU_selWTH"/>
    <property type="match status" value="1"/>
</dbReference>
<accession>A0A067M5M2</accession>
<dbReference type="OrthoDB" id="60822at2759"/>
<evidence type="ECO:0000313" key="2">
    <source>
        <dbReference type="EMBL" id="KDQ10015.1"/>
    </source>
</evidence>
<dbReference type="HOGENOM" id="CLU_068510_2_0_1"/>
<protein>
    <submittedName>
        <fullName evidence="2">Uncharacterized protein</fullName>
    </submittedName>
</protein>
<keyword evidence="1" id="KW-0676">Redox-active center</keyword>
<dbReference type="Pfam" id="PF10262">
    <property type="entry name" value="Rdx"/>
    <property type="match status" value="1"/>
</dbReference>
<dbReference type="InParanoid" id="A0A067M5M2"/>
<dbReference type="Gene3D" id="3.40.30.10">
    <property type="entry name" value="Glutaredoxin"/>
    <property type="match status" value="1"/>
</dbReference>
<name>A0A067M5M2_BOTB1</name>
<organism evidence="2 3">
    <name type="scientific">Botryobasidium botryosum (strain FD-172 SS1)</name>
    <dbReference type="NCBI Taxonomy" id="930990"/>
    <lineage>
        <taxon>Eukaryota</taxon>
        <taxon>Fungi</taxon>
        <taxon>Dikarya</taxon>
        <taxon>Basidiomycota</taxon>
        <taxon>Agaricomycotina</taxon>
        <taxon>Agaricomycetes</taxon>
        <taxon>Cantharellales</taxon>
        <taxon>Botryobasidiaceae</taxon>
        <taxon>Botryobasidium</taxon>
    </lineage>
</organism>
<dbReference type="PANTHER" id="PTHR36417:SF2">
    <property type="entry name" value="SELENOPROTEIN DOMAIN PROTEIN (AFU_ORTHOLOGUE AFUA_1G05220)"/>
    <property type="match status" value="1"/>
</dbReference>
<evidence type="ECO:0000313" key="3">
    <source>
        <dbReference type="Proteomes" id="UP000027195"/>
    </source>
</evidence>
<gene>
    <name evidence="2" type="ORF">BOTBODRAFT_116465</name>
</gene>
<dbReference type="SUPFAM" id="SSF52833">
    <property type="entry name" value="Thioredoxin-like"/>
    <property type="match status" value="1"/>
</dbReference>
<dbReference type="PANTHER" id="PTHR36417">
    <property type="entry name" value="SELENOPROTEIN DOMAIN PROTEIN (AFU_ORTHOLOGUE AFUA_1G05220)"/>
    <property type="match status" value="1"/>
</dbReference>
<proteinExistence type="predicted"/>
<reference evidence="3" key="1">
    <citation type="journal article" date="2014" name="Proc. Natl. Acad. Sci. U.S.A.">
        <title>Extensive sampling of basidiomycete genomes demonstrates inadequacy of the white-rot/brown-rot paradigm for wood decay fungi.</title>
        <authorList>
            <person name="Riley R."/>
            <person name="Salamov A.A."/>
            <person name="Brown D.W."/>
            <person name="Nagy L.G."/>
            <person name="Floudas D."/>
            <person name="Held B.W."/>
            <person name="Levasseur A."/>
            <person name="Lombard V."/>
            <person name="Morin E."/>
            <person name="Otillar R."/>
            <person name="Lindquist E.A."/>
            <person name="Sun H."/>
            <person name="LaButti K.M."/>
            <person name="Schmutz J."/>
            <person name="Jabbour D."/>
            <person name="Luo H."/>
            <person name="Baker S.E."/>
            <person name="Pisabarro A.G."/>
            <person name="Walton J.D."/>
            <person name="Blanchette R.A."/>
            <person name="Henrissat B."/>
            <person name="Martin F."/>
            <person name="Cullen D."/>
            <person name="Hibbett D.S."/>
            <person name="Grigoriev I.V."/>
        </authorList>
    </citation>
    <scope>NUCLEOTIDE SEQUENCE [LARGE SCALE GENOMIC DNA]</scope>
    <source>
        <strain evidence="3">FD-172 SS1</strain>
    </source>
</reference>
<dbReference type="InterPro" id="IPR036249">
    <property type="entry name" value="Thioredoxin-like_sf"/>
</dbReference>
<sequence length="195" mass="21091">MSTVKPSKSEPSCATCDAGAANQDANLAAANESTQNTSASGLPVAILPIFEPNQQPAPSAAEDVLDPSTFIPPSSLACTPRIVIEFCDRCRWLHRATWIQTELLLTFPLPTIQAITLVPRNSPETGGRFRVWLVSTNSAGVAGDSDEPKPELLWDRKTQGGFPELKDLKQRVRDRVQPSLSLGHSDKKAVEDKSS</sequence>
<dbReference type="EMBL" id="KL198072">
    <property type="protein sequence ID" value="KDQ10015.1"/>
    <property type="molecule type" value="Genomic_DNA"/>
</dbReference>
<dbReference type="Proteomes" id="UP000027195">
    <property type="component" value="Unassembled WGS sequence"/>
</dbReference>
<evidence type="ECO:0000256" key="1">
    <source>
        <dbReference type="ARBA" id="ARBA00023284"/>
    </source>
</evidence>
<dbReference type="AlphaFoldDB" id="A0A067M5M2"/>
<keyword evidence="3" id="KW-1185">Reference proteome</keyword>